<dbReference type="RefSeq" id="WP_094501318.1">
    <property type="nucleotide sequence ID" value="NZ_CAWNHI010000002.1"/>
</dbReference>
<evidence type="ECO:0000256" key="1">
    <source>
        <dbReference type="ARBA" id="ARBA00022729"/>
    </source>
</evidence>
<dbReference type="SUPFAM" id="SSF53850">
    <property type="entry name" value="Periplasmic binding protein-like II"/>
    <property type="match status" value="1"/>
</dbReference>
<dbReference type="AlphaFoldDB" id="A0A223N2I4"/>
<keyword evidence="3" id="KW-1185">Reference proteome</keyword>
<evidence type="ECO:0000313" key="2">
    <source>
        <dbReference type="EMBL" id="ASU23926.1"/>
    </source>
</evidence>
<gene>
    <name evidence="2" type="ORF">CCZ37_15220</name>
</gene>
<dbReference type="KEGG" id="vqi:CCZ37_15220"/>
<protein>
    <submittedName>
        <fullName evidence="2">ABC transporter substrate-binding protein</fullName>
    </submittedName>
</protein>
<dbReference type="Proteomes" id="UP000215148">
    <property type="component" value="Chromosome 2"/>
</dbReference>
<name>A0A223N2I4_9VIBR</name>
<proteinExistence type="predicted"/>
<reference evidence="2 3" key="1">
    <citation type="submission" date="2017-08" db="EMBL/GenBank/DDBJ databases">
        <title>The Vibrio qinghaiensis sp.-Q67 is a luminous bacteria isolated firstly from Qinghai lake, Qinghai province, China, which has been proved to be very sensitive to detect environmental and food pollutants. Therefore, complete genome analysis of V. qinghaiensis sp.-Q67 highlights the potential application of this strain on detection of hazards in the contaminated environments.</title>
        <authorList>
            <person name="Gong L."/>
        </authorList>
    </citation>
    <scope>NUCLEOTIDE SEQUENCE [LARGE SCALE GENOMIC DNA]</scope>
    <source>
        <strain evidence="2 3">Q67</strain>
    </source>
</reference>
<dbReference type="GO" id="GO:0030288">
    <property type="term" value="C:outer membrane-bounded periplasmic space"/>
    <property type="evidence" value="ECO:0007669"/>
    <property type="project" value="TreeGrafter"/>
</dbReference>
<sequence>MNAQFLGFYDLKAVSRSCTLLRWCKWMVLLGSIAAAINTAYAKENELVILTTFSREPLLPLIEEFSKQYQGVDVQVVHRRAQSSIQLLNKSYIQNIDVVLSSSPFLMQHLANSNKLATLPAHLQPPEWLKPYMLPPTDKVVTIGYSGAGLVWNRDYLSLHHLPTPTSFTDLANFIYFDHITMSTPTRSGTTQLMVESILAKYGWQQGWRILLNVGANLGTISSRSFGVSDYVAKGQFGIGPTIDSYASILERKFEHVQFRYDESFTLMPTYVAQVSLRENDQYAKAFIDLLMSKSVQTNMDSNDFSKHAINDKSLFNEAYTQLSMASITHREELVNLLFEIAITKRLPQLKDTWLAINHAKTKYAHNEPALKLIENIETRVFSLPVTETELAVVYQSWQKISVDEVQYETHSAAISMQVAELTHRWKMQLALTLEEALSDLKNLDRVDTP</sequence>
<dbReference type="EMBL" id="CP022742">
    <property type="protein sequence ID" value="ASU23926.1"/>
    <property type="molecule type" value="Genomic_DNA"/>
</dbReference>
<dbReference type="PANTHER" id="PTHR30006:SF25">
    <property type="entry name" value="PHOSPHOGLYCERATE TRANSPORT REGULATORY PROTEIN PGTC"/>
    <property type="match status" value="1"/>
</dbReference>
<dbReference type="Pfam" id="PF13343">
    <property type="entry name" value="SBP_bac_6"/>
    <property type="match status" value="1"/>
</dbReference>
<evidence type="ECO:0000313" key="3">
    <source>
        <dbReference type="Proteomes" id="UP000215148"/>
    </source>
</evidence>
<dbReference type="PANTHER" id="PTHR30006">
    <property type="entry name" value="THIAMINE-BINDING PERIPLASMIC PROTEIN-RELATED"/>
    <property type="match status" value="1"/>
</dbReference>
<dbReference type="Gene3D" id="3.40.190.10">
    <property type="entry name" value="Periplasmic binding protein-like II"/>
    <property type="match status" value="2"/>
</dbReference>
<keyword evidence="1" id="KW-0732">Signal</keyword>
<accession>A0A223N2I4</accession>
<organism evidence="2 3">
    <name type="scientific">Vibrio qinghaiensis</name>
    <dbReference type="NCBI Taxonomy" id="2025808"/>
    <lineage>
        <taxon>Bacteria</taxon>
        <taxon>Pseudomonadati</taxon>
        <taxon>Pseudomonadota</taxon>
        <taxon>Gammaproteobacteria</taxon>
        <taxon>Vibrionales</taxon>
        <taxon>Vibrionaceae</taxon>
        <taxon>Vibrio</taxon>
    </lineage>
</organism>